<dbReference type="Pfam" id="PF00881">
    <property type="entry name" value="Nitroreductase"/>
    <property type="match status" value="1"/>
</dbReference>
<evidence type="ECO:0000259" key="4">
    <source>
        <dbReference type="Pfam" id="PF00881"/>
    </source>
</evidence>
<evidence type="ECO:0000256" key="3">
    <source>
        <dbReference type="ARBA" id="ARBA00023002"/>
    </source>
</evidence>
<dbReference type="Proteomes" id="UP000012527">
    <property type="component" value="Unassembled WGS sequence"/>
</dbReference>
<dbReference type="GeneID" id="60657360"/>
<evidence type="ECO:0000256" key="2">
    <source>
        <dbReference type="ARBA" id="ARBA00022857"/>
    </source>
</evidence>
<keyword evidence="2" id="KW-0521">NADP</keyword>
<feature type="domain" description="Nitroreductase" evidence="4">
    <location>
        <begin position="18"/>
        <end position="198"/>
    </location>
</feature>
<protein>
    <recommendedName>
        <fullName evidence="4">Nitroreductase domain-containing protein</fullName>
    </recommendedName>
</protein>
<comment type="caution">
    <text evidence="5">The sequence shown here is derived from an EMBL/GenBank/DDBJ whole genome shotgun (WGS) entry which is preliminary data.</text>
</comment>
<accession>N2BLW1</accession>
<dbReference type="PANTHER" id="PTHR43673:SF10">
    <property type="entry name" value="NADH DEHYDROGENASE_NAD(P)H NITROREDUCTASE XCC3605-RELATED"/>
    <property type="match status" value="1"/>
</dbReference>
<comment type="similarity">
    <text evidence="1">Belongs to the nitroreductase family.</text>
</comment>
<evidence type="ECO:0000313" key="6">
    <source>
        <dbReference type="Proteomes" id="UP000012527"/>
    </source>
</evidence>
<dbReference type="SUPFAM" id="SSF55469">
    <property type="entry name" value="FMN-dependent nitroreductase-like"/>
    <property type="match status" value="1"/>
</dbReference>
<evidence type="ECO:0000256" key="1">
    <source>
        <dbReference type="ARBA" id="ARBA00007118"/>
    </source>
</evidence>
<dbReference type="PATRIC" id="fig|1235804.3.peg.2076"/>
<dbReference type="Gene3D" id="3.40.109.10">
    <property type="entry name" value="NADH Oxidase"/>
    <property type="match status" value="1"/>
</dbReference>
<sequence>MKHEIMKNDAFLQAMRLRFACKIFDKTKKIPNDEFQAILESGRLAPSSFGLEPTRMILVESNEMRERVKEACWGQNQIVDASCVIIYTSLKADMLPHTNYIINKFSRRLKTQEEIKHYANERYGQRKLETLGYTADIEKLGLWSGHQAYIMATTMMNHAAFLGIDSCMIEGFDKKALESVLEMDSFKEQVSLLLCLGYRNMPQSKRLRMSLDEIVRSI</sequence>
<evidence type="ECO:0000313" key="5">
    <source>
        <dbReference type="EMBL" id="EMZ37814.1"/>
    </source>
</evidence>
<name>N2BLW1_9HELI</name>
<dbReference type="CDD" id="cd02149">
    <property type="entry name" value="NfsB-like"/>
    <property type="match status" value="1"/>
</dbReference>
<dbReference type="InterPro" id="IPR033878">
    <property type="entry name" value="NfsB-like"/>
</dbReference>
<organism evidence="5 6">
    <name type="scientific">Helicobacter bilis WiWa</name>
    <dbReference type="NCBI Taxonomy" id="1235804"/>
    <lineage>
        <taxon>Bacteria</taxon>
        <taxon>Pseudomonadati</taxon>
        <taxon>Campylobacterota</taxon>
        <taxon>Epsilonproteobacteria</taxon>
        <taxon>Campylobacterales</taxon>
        <taxon>Helicobacteraceae</taxon>
        <taxon>Helicobacter</taxon>
    </lineage>
</organism>
<keyword evidence="3" id="KW-0560">Oxidoreductase</keyword>
<dbReference type="RefSeq" id="WP_004088510.1">
    <property type="nucleotide sequence ID" value="NZ_KB822518.1"/>
</dbReference>
<reference evidence="5 6" key="1">
    <citation type="submission" date="2013-02" db="EMBL/GenBank/DDBJ databases">
        <title>The Genome Sequence of Helicobacter bilis WiWa.</title>
        <authorList>
            <consortium name="The Broad Institute Genome Sequencing Platform"/>
            <person name="Ward D."/>
            <person name="Overstreet A.-M.C."/>
            <person name="Ramer-Tait A.E."/>
            <person name="Phillips G.J."/>
            <person name="Wannemuehler M.J."/>
            <person name="Walker B."/>
            <person name="Young S.K."/>
            <person name="Zeng Q."/>
            <person name="Gargeya S."/>
            <person name="Fitzgerald M."/>
            <person name="Haas B."/>
            <person name="Abouelleil A."/>
            <person name="Alvarado L."/>
            <person name="Arachchi H.M."/>
            <person name="Berlin A.M."/>
            <person name="Chapman S.B."/>
            <person name="Dewar J."/>
            <person name="Goldberg J."/>
            <person name="Griggs A."/>
            <person name="Gujja S."/>
            <person name="Hansen M."/>
            <person name="Howarth C."/>
            <person name="Imamovic A."/>
            <person name="Larimer J."/>
            <person name="McCowan C."/>
            <person name="Murphy C."/>
            <person name="Neiman D."/>
            <person name="Pearson M."/>
            <person name="Priest M."/>
            <person name="Roberts A."/>
            <person name="Saif S."/>
            <person name="Shea T."/>
            <person name="Sisk P."/>
            <person name="Sykes S."/>
            <person name="Wortman J."/>
            <person name="Nusbaum C."/>
            <person name="Birren B."/>
        </authorList>
    </citation>
    <scope>NUCLEOTIDE SEQUENCE [LARGE SCALE GENOMIC DNA]</scope>
    <source>
        <strain evidence="5 6">WiWa</strain>
    </source>
</reference>
<dbReference type="PANTHER" id="PTHR43673">
    <property type="entry name" value="NAD(P)H NITROREDUCTASE YDGI-RELATED"/>
    <property type="match status" value="1"/>
</dbReference>
<dbReference type="EMBL" id="AQFW01000016">
    <property type="protein sequence ID" value="EMZ37814.1"/>
    <property type="molecule type" value="Genomic_DNA"/>
</dbReference>
<proteinExistence type="inferred from homology"/>
<dbReference type="InterPro" id="IPR000415">
    <property type="entry name" value="Nitroreductase-like"/>
</dbReference>
<gene>
    <name evidence="5" type="ORF">C826_01894</name>
</gene>
<dbReference type="InterPro" id="IPR029479">
    <property type="entry name" value="Nitroreductase"/>
</dbReference>
<dbReference type="HOGENOM" id="CLU_070764_4_1_7"/>
<dbReference type="AlphaFoldDB" id="N2BLW1"/>
<dbReference type="GO" id="GO:0016491">
    <property type="term" value="F:oxidoreductase activity"/>
    <property type="evidence" value="ECO:0007669"/>
    <property type="project" value="UniProtKB-KW"/>
</dbReference>